<reference evidence="8" key="1">
    <citation type="submission" date="2022-10" db="EMBL/GenBank/DDBJ databases">
        <title>Genome assembly of Pristionchus species.</title>
        <authorList>
            <person name="Yoshida K."/>
            <person name="Sommer R.J."/>
        </authorList>
    </citation>
    <scope>NUCLEOTIDE SEQUENCE [LARGE SCALE GENOMIC DNA]</scope>
    <source>
        <strain evidence="8">RS5460</strain>
    </source>
</reference>
<keyword evidence="4 6" id="KW-0472">Membrane</keyword>
<dbReference type="PANTHER" id="PTHR10671">
    <property type="entry name" value="EPITHELIAL MEMBRANE PROTEIN-RELATED"/>
    <property type="match status" value="1"/>
</dbReference>
<evidence type="ECO:0000256" key="6">
    <source>
        <dbReference type="SAM" id="Phobius"/>
    </source>
</evidence>
<gene>
    <name evidence="7" type="ORF">PMAYCL1PPCAC_31298</name>
</gene>
<evidence type="ECO:0000256" key="3">
    <source>
        <dbReference type="ARBA" id="ARBA00022989"/>
    </source>
</evidence>
<accession>A0AAN5DDE8</accession>
<name>A0AAN5DDE8_9BILA</name>
<dbReference type="InterPro" id="IPR050579">
    <property type="entry name" value="PMP-22/EMP/MP20-like"/>
</dbReference>
<evidence type="ECO:0000256" key="1">
    <source>
        <dbReference type="ARBA" id="ARBA00004141"/>
    </source>
</evidence>
<dbReference type="GO" id="GO:0005886">
    <property type="term" value="C:plasma membrane"/>
    <property type="evidence" value="ECO:0007669"/>
    <property type="project" value="TreeGrafter"/>
</dbReference>
<dbReference type="EMBL" id="BTRK01000006">
    <property type="protein sequence ID" value="GMR61103.1"/>
    <property type="molecule type" value="Genomic_DNA"/>
</dbReference>
<feature type="compositionally biased region" description="Polar residues" evidence="5">
    <location>
        <begin position="1"/>
        <end position="19"/>
    </location>
</feature>
<evidence type="ECO:0000256" key="5">
    <source>
        <dbReference type="SAM" id="MobiDB-lite"/>
    </source>
</evidence>
<feature type="transmembrane region" description="Helical" evidence="6">
    <location>
        <begin position="42"/>
        <end position="61"/>
    </location>
</feature>
<comment type="subcellular location">
    <subcellularLocation>
        <location evidence="1">Membrane</location>
        <topology evidence="1">Multi-pass membrane protein</topology>
    </subcellularLocation>
</comment>
<proteinExistence type="predicted"/>
<dbReference type="PANTHER" id="PTHR10671:SF108">
    <property type="entry name" value="CLAUDIN FAMILY PROTEIN-RELATED"/>
    <property type="match status" value="1"/>
</dbReference>
<feature type="region of interest" description="Disordered" evidence="5">
    <location>
        <begin position="1"/>
        <end position="21"/>
    </location>
</feature>
<keyword evidence="3 6" id="KW-1133">Transmembrane helix</keyword>
<feature type="transmembrane region" description="Helical" evidence="6">
    <location>
        <begin position="107"/>
        <end position="130"/>
    </location>
</feature>
<sequence>SQLKSHPNLASTTQRQSFSVPFEHRRESVAIRHPPMVNKTSITAFGGSIIIVFIFTTIALFTPGWRYFRHGGPQLGLVTYYCGNGVREVNFQDCKDWYNARWVFERAALAFMILAFLFEIAAIGIFVVLFMKANRVIGGAAATVSLLIFASLFIAILVYGVNFQSKPVYIRSNTNEMNGNSILGYAYWLALTALILSIVPLISSGAIPASIPPVTTHHAR</sequence>
<dbReference type="AlphaFoldDB" id="A0AAN5DDE8"/>
<dbReference type="Proteomes" id="UP001328107">
    <property type="component" value="Unassembled WGS sequence"/>
</dbReference>
<protein>
    <submittedName>
        <fullName evidence="7">Uncharacterized protein</fullName>
    </submittedName>
</protein>
<feature type="transmembrane region" description="Helical" evidence="6">
    <location>
        <begin position="182"/>
        <end position="202"/>
    </location>
</feature>
<keyword evidence="2 6" id="KW-0812">Transmembrane</keyword>
<evidence type="ECO:0000256" key="2">
    <source>
        <dbReference type="ARBA" id="ARBA00022692"/>
    </source>
</evidence>
<dbReference type="Pfam" id="PF06653">
    <property type="entry name" value="Claudin_3"/>
    <property type="match status" value="1"/>
</dbReference>
<evidence type="ECO:0000313" key="8">
    <source>
        <dbReference type="Proteomes" id="UP001328107"/>
    </source>
</evidence>
<feature type="transmembrane region" description="Helical" evidence="6">
    <location>
        <begin position="136"/>
        <end position="161"/>
    </location>
</feature>
<evidence type="ECO:0000313" key="7">
    <source>
        <dbReference type="EMBL" id="GMR61103.1"/>
    </source>
</evidence>
<keyword evidence="8" id="KW-1185">Reference proteome</keyword>
<dbReference type="Gene3D" id="1.20.140.150">
    <property type="match status" value="1"/>
</dbReference>
<feature type="non-terminal residue" evidence="7">
    <location>
        <position position="1"/>
    </location>
</feature>
<dbReference type="InterPro" id="IPR009545">
    <property type="entry name" value="Claudin-like"/>
</dbReference>
<comment type="caution">
    <text evidence="7">The sequence shown here is derived from an EMBL/GenBank/DDBJ whole genome shotgun (WGS) entry which is preliminary data.</text>
</comment>
<evidence type="ECO:0000256" key="4">
    <source>
        <dbReference type="ARBA" id="ARBA00023136"/>
    </source>
</evidence>
<organism evidence="7 8">
    <name type="scientific">Pristionchus mayeri</name>
    <dbReference type="NCBI Taxonomy" id="1317129"/>
    <lineage>
        <taxon>Eukaryota</taxon>
        <taxon>Metazoa</taxon>
        <taxon>Ecdysozoa</taxon>
        <taxon>Nematoda</taxon>
        <taxon>Chromadorea</taxon>
        <taxon>Rhabditida</taxon>
        <taxon>Rhabditina</taxon>
        <taxon>Diplogasteromorpha</taxon>
        <taxon>Diplogasteroidea</taxon>
        <taxon>Neodiplogasteridae</taxon>
        <taxon>Pristionchus</taxon>
    </lineage>
</organism>